<dbReference type="STRING" id="640081.Dsui_2565"/>
<dbReference type="InterPro" id="IPR053164">
    <property type="entry name" value="IS1016-like_transposase"/>
</dbReference>
<dbReference type="EMBL" id="CP003153">
    <property type="protein sequence ID" value="AEV26916.1"/>
    <property type="molecule type" value="Genomic_DNA"/>
</dbReference>
<evidence type="ECO:0000313" key="2">
    <source>
        <dbReference type="EMBL" id="AEV26916.1"/>
    </source>
</evidence>
<gene>
    <name evidence="2" type="ordered locus">Dsui_2565</name>
</gene>
<dbReference type="InterPro" id="IPR024445">
    <property type="entry name" value="Tnp_ISXO2-like"/>
</dbReference>
<name>G8QN76_AZOOP</name>
<dbReference type="Pfam" id="PF12760">
    <property type="entry name" value="Zn_ribbon_IS1595"/>
    <property type="match status" value="1"/>
</dbReference>
<dbReference type="PANTHER" id="PTHR47163">
    <property type="entry name" value="DDE_TNP_IS1595 DOMAIN-CONTAINING PROTEIN"/>
    <property type="match status" value="1"/>
</dbReference>
<protein>
    <submittedName>
        <fullName evidence="2">Transposase</fullName>
    </submittedName>
</protein>
<evidence type="ECO:0000313" key="3">
    <source>
        <dbReference type="Proteomes" id="UP000005633"/>
    </source>
</evidence>
<reference evidence="2 3" key="1">
    <citation type="journal article" date="2012" name="J. Bacteriol.">
        <title>Complete genome sequence of the anaerobic perchlorate-reducing bacterium Azospira suillum strain PS.</title>
        <authorList>
            <person name="Byrne-Bailey K.G."/>
            <person name="Coates J.D."/>
        </authorList>
    </citation>
    <scope>NUCLEOTIDE SEQUENCE [LARGE SCALE GENOMIC DNA]</scope>
    <source>
        <strain evidence="3">ATCC BAA-33 / DSM 13638 / PS</strain>
    </source>
</reference>
<dbReference type="RefSeq" id="WP_014237597.1">
    <property type="nucleotide sequence ID" value="NC_016616.1"/>
</dbReference>
<organism evidence="2 3">
    <name type="scientific">Azospira oryzae (strain ATCC BAA-33 / DSM 13638 / PS)</name>
    <name type="common">Dechlorosoma suillum</name>
    <dbReference type="NCBI Taxonomy" id="640081"/>
    <lineage>
        <taxon>Bacteria</taxon>
        <taxon>Pseudomonadati</taxon>
        <taxon>Pseudomonadota</taxon>
        <taxon>Betaproteobacteria</taxon>
        <taxon>Rhodocyclales</taxon>
        <taxon>Rhodocyclaceae</taxon>
        <taxon>Azospira</taxon>
    </lineage>
</organism>
<dbReference type="Proteomes" id="UP000005633">
    <property type="component" value="Chromosome"/>
</dbReference>
<dbReference type="PANTHER" id="PTHR47163:SF2">
    <property type="entry name" value="SI:DKEY-17M8.2"/>
    <property type="match status" value="1"/>
</dbReference>
<dbReference type="OrthoDB" id="5365332at2"/>
<dbReference type="HOGENOM" id="CLU_044348_1_0_4"/>
<dbReference type="NCBIfam" id="NF033547">
    <property type="entry name" value="transpos_IS1595"/>
    <property type="match status" value="1"/>
</dbReference>
<sequence>MSQHFLLSAQARTMSLRQIFALTDDAAFDYFRHSRWGNGEEVTCPECGSIARHYFISTRKQWRCRDCKHTFSVTSGTLFAFHKLPLKIYLAAVAIYTNAVKGTSALQLSRDLDVQYKTAFVLAHKIRESLMVKRDETALDGEVEMDGAYVNGHVRPANKKADRVDRRLAENQNPDKRCVFVMRSRDNDGPGAKRTLTFVMKQENQADVKKLAGRFVKKGSIVFADEANAYDPLHAYYDTRRVNHQVEYRSDAGATSNQAESFFSRFRRMQYGQMHRFGTLYLDNYANEAAYREDNRRMSNGEMFGDIVVKCAASRTSRDFCGYWQGNRRLAERLVS</sequence>
<feature type="domain" description="ISXO2-like transposase" evidence="1">
    <location>
        <begin position="138"/>
        <end position="294"/>
    </location>
</feature>
<proteinExistence type="predicted"/>
<dbReference type="SMART" id="SM01126">
    <property type="entry name" value="DDE_Tnp_IS1595"/>
    <property type="match status" value="1"/>
</dbReference>
<dbReference type="InterPro" id="IPR024442">
    <property type="entry name" value="Transposase_Zn_ribbon"/>
</dbReference>
<accession>G8QN76</accession>
<dbReference type="KEGG" id="dsu:Dsui_2565"/>
<dbReference type="AlphaFoldDB" id="G8QN76"/>
<dbReference type="Pfam" id="PF12762">
    <property type="entry name" value="DDE_Tnp_IS1595"/>
    <property type="match status" value="1"/>
</dbReference>
<evidence type="ECO:0000259" key="1">
    <source>
        <dbReference type="SMART" id="SM01126"/>
    </source>
</evidence>
<dbReference type="eggNOG" id="COG3677">
    <property type="taxonomic scope" value="Bacteria"/>
</dbReference>